<reference evidence="2" key="1">
    <citation type="submission" date="2014-01" db="EMBL/GenBank/DDBJ databases">
        <title>The Genome Sequence of Anopheles farauti FAR1 (V2).</title>
        <authorList>
            <consortium name="The Broad Institute Genomics Platform"/>
            <person name="Neafsey D.E."/>
            <person name="Besansky N."/>
            <person name="Howell P."/>
            <person name="Walton C."/>
            <person name="Young S.K."/>
            <person name="Zeng Q."/>
            <person name="Gargeya S."/>
            <person name="Fitzgerald M."/>
            <person name="Haas B."/>
            <person name="Abouelleil A."/>
            <person name="Allen A.W."/>
            <person name="Alvarado L."/>
            <person name="Arachchi H.M."/>
            <person name="Berlin A.M."/>
            <person name="Chapman S.B."/>
            <person name="Gainer-Dewar J."/>
            <person name="Goldberg J."/>
            <person name="Griggs A."/>
            <person name="Gujja S."/>
            <person name="Hansen M."/>
            <person name="Howarth C."/>
            <person name="Imamovic A."/>
            <person name="Ireland A."/>
            <person name="Larimer J."/>
            <person name="McCowan C."/>
            <person name="Murphy C."/>
            <person name="Pearson M."/>
            <person name="Poon T.W."/>
            <person name="Priest M."/>
            <person name="Roberts A."/>
            <person name="Saif S."/>
            <person name="Shea T."/>
            <person name="Sisk P."/>
            <person name="Sykes S."/>
            <person name="Wortman J."/>
            <person name="Nusbaum C."/>
            <person name="Birren B."/>
        </authorList>
    </citation>
    <scope>NUCLEOTIDE SEQUENCE [LARGE SCALE GENOMIC DNA]</scope>
    <source>
        <strain evidence="2">FAR1</strain>
    </source>
</reference>
<sequence>MKTWLYDVLHIFAATGSTVHEIPTFNRAAIICAQPRQMSKDSGSVMGEVMVDAATRLLESYSSSIKTTEPSALNASSASPFVLASSPVSSFFSSPPPFSVFFSSSLSFLPPLSSLACFFDLLLAGVAGFGFGSIDGSSTSLPMFLRSCIFCIASATSSSAQAESTTGLTLPSFHSPKILSTVARTYSEPSCW</sequence>
<proteinExistence type="predicted"/>
<protein>
    <submittedName>
        <fullName evidence="1">Uncharacterized protein</fullName>
    </submittedName>
</protein>
<dbReference type="AlphaFoldDB" id="A0A182QTI6"/>
<dbReference type="EnsemblMetazoa" id="AFAF016552-RA">
    <property type="protein sequence ID" value="AFAF016552-PA"/>
    <property type="gene ID" value="AFAF016552"/>
</dbReference>
<evidence type="ECO:0000313" key="1">
    <source>
        <dbReference type="EnsemblMetazoa" id="AFAF016552-PA"/>
    </source>
</evidence>
<dbReference type="Proteomes" id="UP000075886">
    <property type="component" value="Unassembled WGS sequence"/>
</dbReference>
<evidence type="ECO:0000313" key="2">
    <source>
        <dbReference type="Proteomes" id="UP000075886"/>
    </source>
</evidence>
<dbReference type="VEuPathDB" id="VectorBase:AFAF016552"/>
<organism evidence="1 2">
    <name type="scientific">Anopheles farauti</name>
    <dbReference type="NCBI Taxonomy" id="69004"/>
    <lineage>
        <taxon>Eukaryota</taxon>
        <taxon>Metazoa</taxon>
        <taxon>Ecdysozoa</taxon>
        <taxon>Arthropoda</taxon>
        <taxon>Hexapoda</taxon>
        <taxon>Insecta</taxon>
        <taxon>Pterygota</taxon>
        <taxon>Neoptera</taxon>
        <taxon>Endopterygota</taxon>
        <taxon>Diptera</taxon>
        <taxon>Nematocera</taxon>
        <taxon>Culicoidea</taxon>
        <taxon>Culicidae</taxon>
        <taxon>Anophelinae</taxon>
        <taxon>Anopheles</taxon>
    </lineage>
</organism>
<reference evidence="1" key="2">
    <citation type="submission" date="2020-05" db="UniProtKB">
        <authorList>
            <consortium name="EnsemblMetazoa"/>
        </authorList>
    </citation>
    <scope>IDENTIFICATION</scope>
    <source>
        <strain evidence="1">FAR1</strain>
    </source>
</reference>
<keyword evidence="2" id="KW-1185">Reference proteome</keyword>
<name>A0A182QTI6_9DIPT</name>
<accession>A0A182QTI6</accession>
<dbReference type="EMBL" id="AXCN02000461">
    <property type="status" value="NOT_ANNOTATED_CDS"/>
    <property type="molecule type" value="Genomic_DNA"/>
</dbReference>